<dbReference type="Proteomes" id="UP000037923">
    <property type="component" value="Unassembled WGS sequence"/>
</dbReference>
<dbReference type="RefSeq" id="XP_015655958.1">
    <property type="nucleotide sequence ID" value="XM_015805345.1"/>
</dbReference>
<feature type="region of interest" description="Disordered" evidence="1">
    <location>
        <begin position="1"/>
        <end position="186"/>
    </location>
</feature>
<proteinExistence type="predicted"/>
<accession>A0A0M9FWQ5</accession>
<dbReference type="AlphaFoldDB" id="A0A0M9FWQ5"/>
<comment type="caution">
    <text evidence="2">The sequence shown here is derived from an EMBL/GenBank/DDBJ whole genome shotgun (WGS) entry which is preliminary data.</text>
</comment>
<feature type="compositionally biased region" description="Polar residues" evidence="1">
    <location>
        <begin position="893"/>
        <end position="908"/>
    </location>
</feature>
<feature type="compositionally biased region" description="Polar residues" evidence="1">
    <location>
        <begin position="216"/>
        <end position="228"/>
    </location>
</feature>
<feature type="compositionally biased region" description="Low complexity" evidence="1">
    <location>
        <begin position="60"/>
        <end position="71"/>
    </location>
</feature>
<dbReference type="OrthoDB" id="273024at2759"/>
<feature type="compositionally biased region" description="Polar residues" evidence="1">
    <location>
        <begin position="282"/>
        <end position="308"/>
    </location>
</feature>
<dbReference type="VEuPathDB" id="TriTrypDB:LpyrH10_16_0840"/>
<sequence>MDDESYYNYRDGSTMYSATPIRVQTVGSSAPAPGEMDSGNSGSSGARRALFQRFSNGHSTTKPPQQQQQPSFPTPTPTPPTIRGTRNPRLNSEERGVRGAPTARPAPQETATAAAHPAPPPEAPATGAATAALGSRASTMPSPGVTTSVVVPGSARAATSETPSGVATPSNPVERPTQAAGTSTVSPATLTQLRTHLARSHGLAGQPIVIAAGSEASRTTPGASNGNTAAAKKAGQREQHLGDRPGGSTARSSDGREHTNNSAAPEQPKPRLPQLRPVVAANSATVERLSTSSANHSGGMSGTNNTSAADGGGSSVGVVYAHQSHLTATNVTRMSPSPGNGGVVSVLEPLRTDADDSFNPSLLESTVGLEDGDLAPEVAEACHSFLEHLPVDWARAVVRAITLQTATLQVPPRLLRAPAIFDSYAELRGEVSATLEAAAAGNNSTSQGGGSGSLVGKIEAQLPFLYTINLQQLLTVAPALLRHRLHNTRGVKLDELRAGFRGNAQTAARTEASVNRYAYLPHVQRDVHFGAVLAQGALRMMTPGPRLTDGTTPTHGKGCSNGGDNAADGARISPRQHTHHASSAQSQPASVATNTTTSTAAVATPTRTYTAVSFENFASIFLKDRFDIAQTERSGSGGASNSGRHGGRHRRRIDPFFEREFVATIATGQEEAALFASTLAPEFMVGLPSFLKHPERAVPLSVAAALHHLYTVLNIELFLRSYTAATLRNAAVAAEMNTGAAAATGRNANNDKSSSNVNSGRIHFVAGNPATVLSLIPSEAPPASSSLMAAAAAGSPVLRGPALEVGMLYVRNTIVCSASTPGMEAYLIFLHQIVYPNPQGLSGRRDGGGAAAATATSSPNPPPPPCRAVVQLSEDANGSMAAPPAPPSHTRRSPSSNANPTSRTNPSGNGDGTPGIFELPTIKHAAAEMTQLVTWVQDVRSHDARHGQPFSCHLTFVPTHIPALAAPTPSQLCAPLPHIEMEDANSFPCVAVLATVDLWKTLPPPAVSNLLRIFFMLDRHAQRVMELESPDYGTEEEEAAAAAAVATKTRNSADDNAAAKTNPVAHAIPFPDPQLRQHVASGIALQVRAYLERIPFIQRDTGKLQRLVSFFMARLHFYEDLNERHCKTEEELQQAELQRMARQRTHVADTPPPATLHSSASLSLSSTLPQADDDVYGVRRKDLGDALAVALAAEAVAASSDGTAAARHGGGDGGSARVGVAHDSSWLREPALPLRREENVTAAPSLVVLLVPQRDVQRR</sequence>
<feature type="compositionally biased region" description="Low complexity" evidence="1">
    <location>
        <begin position="124"/>
        <end position="154"/>
    </location>
</feature>
<feature type="compositionally biased region" description="Low complexity" evidence="1">
    <location>
        <begin position="581"/>
        <end position="598"/>
    </location>
</feature>
<feature type="region of interest" description="Disordered" evidence="1">
    <location>
        <begin position="216"/>
        <end position="310"/>
    </location>
</feature>
<keyword evidence="3" id="KW-1185">Reference proteome</keyword>
<evidence type="ECO:0000256" key="1">
    <source>
        <dbReference type="SAM" id="MobiDB-lite"/>
    </source>
</evidence>
<dbReference type="GeneID" id="26907188"/>
<gene>
    <name evidence="2" type="ORF">ABB37_06902</name>
</gene>
<reference evidence="2 3" key="1">
    <citation type="submission" date="2015-07" db="EMBL/GenBank/DDBJ databases">
        <title>High-quality genome of monoxenous trypanosomatid Leptomonas pyrrhocoris.</title>
        <authorList>
            <person name="Flegontov P."/>
            <person name="Butenko A."/>
            <person name="Firsov S."/>
            <person name="Vlcek C."/>
            <person name="Logacheva M.D."/>
            <person name="Field M."/>
            <person name="Filatov D."/>
            <person name="Flegontova O."/>
            <person name="Gerasimov E."/>
            <person name="Jackson A.P."/>
            <person name="Kelly S."/>
            <person name="Opperdoes F."/>
            <person name="O'Reilly A."/>
            <person name="Votypka J."/>
            <person name="Yurchenko V."/>
            <person name="Lukes J."/>
        </authorList>
    </citation>
    <scope>NUCLEOTIDE SEQUENCE [LARGE SCALE GENOMIC DNA]</scope>
    <source>
        <strain evidence="2">H10</strain>
    </source>
</reference>
<dbReference type="EMBL" id="LGTL01000016">
    <property type="protein sequence ID" value="KPA77519.1"/>
    <property type="molecule type" value="Genomic_DNA"/>
</dbReference>
<protein>
    <submittedName>
        <fullName evidence="2">Uncharacterized protein</fullName>
    </submittedName>
</protein>
<feature type="compositionally biased region" description="Polar residues" evidence="1">
    <location>
        <begin position="157"/>
        <end position="171"/>
    </location>
</feature>
<feature type="region of interest" description="Disordered" evidence="1">
    <location>
        <begin position="841"/>
        <end position="917"/>
    </location>
</feature>
<organism evidence="2 3">
    <name type="scientific">Leptomonas pyrrhocoris</name>
    <name type="common">Firebug parasite</name>
    <dbReference type="NCBI Taxonomy" id="157538"/>
    <lineage>
        <taxon>Eukaryota</taxon>
        <taxon>Discoba</taxon>
        <taxon>Euglenozoa</taxon>
        <taxon>Kinetoplastea</taxon>
        <taxon>Metakinetoplastina</taxon>
        <taxon>Trypanosomatida</taxon>
        <taxon>Trypanosomatidae</taxon>
        <taxon>Leishmaniinae</taxon>
        <taxon>Leptomonas</taxon>
    </lineage>
</organism>
<dbReference type="OMA" id="EDANGSM"/>
<evidence type="ECO:0000313" key="3">
    <source>
        <dbReference type="Proteomes" id="UP000037923"/>
    </source>
</evidence>
<evidence type="ECO:0000313" key="2">
    <source>
        <dbReference type="EMBL" id="KPA77519.1"/>
    </source>
</evidence>
<name>A0A0M9FWQ5_LEPPY</name>
<feature type="compositionally biased region" description="Low complexity" evidence="1">
    <location>
        <begin position="100"/>
        <end position="116"/>
    </location>
</feature>
<feature type="region of interest" description="Disordered" evidence="1">
    <location>
        <begin position="543"/>
        <end position="598"/>
    </location>
</feature>